<keyword evidence="1 12" id="KW-0812">Transmembrane</keyword>
<dbReference type="GO" id="GO:0012505">
    <property type="term" value="C:endomembrane system"/>
    <property type="evidence" value="ECO:0007669"/>
    <property type="project" value="UniProtKB-SubCell"/>
</dbReference>
<feature type="signal peptide" evidence="13">
    <location>
        <begin position="1"/>
        <end position="17"/>
    </location>
</feature>
<dbReference type="PROSITE" id="PS50089">
    <property type="entry name" value="ZF_RING_2"/>
    <property type="match status" value="1"/>
</dbReference>
<dbReference type="GO" id="GO:0061630">
    <property type="term" value="F:ubiquitin protein ligase activity"/>
    <property type="evidence" value="ECO:0007669"/>
    <property type="project" value="TreeGrafter"/>
</dbReference>
<evidence type="ECO:0000256" key="3">
    <source>
        <dbReference type="ARBA" id="ARBA00022729"/>
    </source>
</evidence>
<dbReference type="Pfam" id="PF02225">
    <property type="entry name" value="PA"/>
    <property type="match status" value="1"/>
</dbReference>
<keyword evidence="8" id="KW-0325">Glycoprotein</keyword>
<dbReference type="Gene3D" id="3.50.30.30">
    <property type="match status" value="1"/>
</dbReference>
<evidence type="ECO:0000256" key="2">
    <source>
        <dbReference type="ARBA" id="ARBA00022723"/>
    </source>
</evidence>
<feature type="region of interest" description="Disordered" evidence="11">
    <location>
        <begin position="267"/>
        <end position="293"/>
    </location>
</feature>
<feature type="chain" id="PRO_5007050844" evidence="13">
    <location>
        <begin position="18"/>
        <end position="509"/>
    </location>
</feature>
<dbReference type="CDD" id="cd16665">
    <property type="entry name" value="RING-H2_RNF13-like"/>
    <property type="match status" value="1"/>
</dbReference>
<keyword evidence="7 12" id="KW-0472">Membrane</keyword>
<dbReference type="SUPFAM" id="SSF52025">
    <property type="entry name" value="PA domain"/>
    <property type="match status" value="1"/>
</dbReference>
<feature type="domain" description="RING-type" evidence="14">
    <location>
        <begin position="218"/>
        <end position="260"/>
    </location>
</feature>
<accession>A0A0X3P0F3</accession>
<keyword evidence="6 12" id="KW-1133">Transmembrane helix</keyword>
<name>A0A0X3P0F3_SCHSO</name>
<dbReference type="InterPro" id="IPR046450">
    <property type="entry name" value="PA_dom_sf"/>
</dbReference>
<dbReference type="Pfam" id="PF13639">
    <property type="entry name" value="zf-RING_2"/>
    <property type="match status" value="1"/>
</dbReference>
<evidence type="ECO:0000256" key="13">
    <source>
        <dbReference type="SAM" id="SignalP"/>
    </source>
</evidence>
<dbReference type="GO" id="GO:0006511">
    <property type="term" value="P:ubiquitin-dependent protein catabolic process"/>
    <property type="evidence" value="ECO:0007669"/>
    <property type="project" value="TreeGrafter"/>
</dbReference>
<keyword evidence="3 13" id="KW-0732">Signal</keyword>
<dbReference type="SUPFAM" id="SSF57850">
    <property type="entry name" value="RING/U-box"/>
    <property type="match status" value="1"/>
</dbReference>
<gene>
    <name evidence="15" type="primary">RN167</name>
    <name evidence="15" type="ORF">TR115126</name>
</gene>
<dbReference type="InterPro" id="IPR044744">
    <property type="entry name" value="ZNRF4/RNF13/RNF167_PA"/>
</dbReference>
<keyword evidence="2" id="KW-0479">Metal-binding</keyword>
<dbReference type="GO" id="GO:0005737">
    <property type="term" value="C:cytoplasm"/>
    <property type="evidence" value="ECO:0007669"/>
    <property type="project" value="UniProtKB-ARBA"/>
</dbReference>
<feature type="transmembrane region" description="Helical" evidence="12">
    <location>
        <begin position="158"/>
        <end position="183"/>
    </location>
</feature>
<keyword evidence="5" id="KW-0862">Zinc</keyword>
<evidence type="ECO:0000256" key="10">
    <source>
        <dbReference type="PROSITE-ProRule" id="PRU00175"/>
    </source>
</evidence>
<evidence type="ECO:0000256" key="11">
    <source>
        <dbReference type="SAM" id="MobiDB-lite"/>
    </source>
</evidence>
<feature type="compositionally biased region" description="Polar residues" evidence="11">
    <location>
        <begin position="495"/>
        <end position="509"/>
    </location>
</feature>
<proteinExistence type="predicted"/>
<evidence type="ECO:0000256" key="8">
    <source>
        <dbReference type="ARBA" id="ARBA00023180"/>
    </source>
</evidence>
<dbReference type="GO" id="GO:0008270">
    <property type="term" value="F:zinc ion binding"/>
    <property type="evidence" value="ECO:0007669"/>
    <property type="project" value="UniProtKB-KW"/>
</dbReference>
<dbReference type="PANTHER" id="PTHR45931">
    <property type="entry name" value="SI:CH211-59O9.10"/>
    <property type="match status" value="1"/>
</dbReference>
<keyword evidence="4 10" id="KW-0863">Zinc-finger</keyword>
<organism evidence="15">
    <name type="scientific">Schistocephalus solidus</name>
    <name type="common">Tapeworm</name>
    <dbReference type="NCBI Taxonomy" id="70667"/>
    <lineage>
        <taxon>Eukaryota</taxon>
        <taxon>Metazoa</taxon>
        <taxon>Spiralia</taxon>
        <taxon>Lophotrochozoa</taxon>
        <taxon>Platyhelminthes</taxon>
        <taxon>Cestoda</taxon>
        <taxon>Eucestoda</taxon>
        <taxon>Diphyllobothriidea</taxon>
        <taxon>Diphyllobothriidae</taxon>
        <taxon>Schistocephalus</taxon>
    </lineage>
</organism>
<dbReference type="AlphaFoldDB" id="A0A0X3P0F3"/>
<evidence type="ECO:0000256" key="12">
    <source>
        <dbReference type="SAM" id="Phobius"/>
    </source>
</evidence>
<evidence type="ECO:0000313" key="15">
    <source>
        <dbReference type="EMBL" id="JAP45379.1"/>
    </source>
</evidence>
<evidence type="ECO:0000259" key="14">
    <source>
        <dbReference type="PROSITE" id="PS50089"/>
    </source>
</evidence>
<dbReference type="EMBL" id="GEEE01017846">
    <property type="protein sequence ID" value="JAP45379.1"/>
    <property type="molecule type" value="Transcribed_RNA"/>
</dbReference>
<dbReference type="InterPro" id="IPR003137">
    <property type="entry name" value="PA_domain"/>
</dbReference>
<reference evidence="15" key="1">
    <citation type="submission" date="2016-01" db="EMBL/GenBank/DDBJ databases">
        <title>Reference transcriptome for the parasite Schistocephalus solidus: insights into the molecular evolution of parasitism.</title>
        <authorList>
            <person name="Hebert F.O."/>
            <person name="Grambauer S."/>
            <person name="Barber I."/>
            <person name="Landry C.R."/>
            <person name="Aubin-Horth N."/>
        </authorList>
    </citation>
    <scope>NUCLEOTIDE SEQUENCE</scope>
</reference>
<dbReference type="InterPro" id="IPR051834">
    <property type="entry name" value="RING_finger_E3_ligase"/>
</dbReference>
<sequence length="509" mass="55554">MLLELFILDCLISFCKASLRLSDNSNITYEFEDAEAAFGPAIGEPNPKGLIYPVHPSNACSPIDGPPNGSMGFFALIERGECTFVQKVFNVQKSQYIGAIVVNNADNIFPMGSTEEFDISIPAVMVGKMSGEEIIHSYLWNYSYTATMVPNPSSHVEYYLVPFLIILSLAFLSISIFLLFRVVRMCLQRSKNRLSREALNRLPEIRFSDEYAALYDTCAICLEDYSLGDKLRVLPCNHAYHSKCVDRWLLRRQSSCPVCKYRIRKDTDSSTDSETNSQIDGQPPNQVATSSSSPLTRSVAASVSCPADQLSGTVVVHVPNSVEAAGTRVRANSADYLLSVSLPSASVSPPQPPAPRRSHSFTTMIEALEGREEDGEKNVELGEQSPNMLHEDTVPLLPGVLSSAKRSSRFCRKPRMGVAVGGSGASRVFKPPSWLSGGRLPVPSNKPTTWLSFENPMVVASESMGSLASTTDPEETLDVAFQQANVGGSHVAESRVSTHPTTSSDVHRV</sequence>
<dbReference type="GO" id="GO:0005634">
    <property type="term" value="C:nucleus"/>
    <property type="evidence" value="ECO:0007669"/>
    <property type="project" value="TreeGrafter"/>
</dbReference>
<dbReference type="InterPro" id="IPR013083">
    <property type="entry name" value="Znf_RING/FYVE/PHD"/>
</dbReference>
<evidence type="ECO:0000256" key="7">
    <source>
        <dbReference type="ARBA" id="ARBA00023136"/>
    </source>
</evidence>
<evidence type="ECO:0000256" key="5">
    <source>
        <dbReference type="ARBA" id="ARBA00022833"/>
    </source>
</evidence>
<evidence type="ECO:0000256" key="9">
    <source>
        <dbReference type="ARBA" id="ARBA00046288"/>
    </source>
</evidence>
<evidence type="ECO:0000256" key="4">
    <source>
        <dbReference type="ARBA" id="ARBA00022771"/>
    </source>
</evidence>
<feature type="compositionally biased region" description="Polar residues" evidence="11">
    <location>
        <begin position="276"/>
        <end position="293"/>
    </location>
</feature>
<dbReference type="SMART" id="SM00184">
    <property type="entry name" value="RING"/>
    <property type="match status" value="1"/>
</dbReference>
<comment type="subcellular location">
    <subcellularLocation>
        <location evidence="9">Endomembrane system</location>
        <topology evidence="9">Single-pass type I membrane protein</topology>
    </subcellularLocation>
</comment>
<evidence type="ECO:0000256" key="6">
    <source>
        <dbReference type="ARBA" id="ARBA00022989"/>
    </source>
</evidence>
<protein>
    <submittedName>
        <fullName evidence="15">E3 ubiquitin-protein ligase RNF167</fullName>
    </submittedName>
</protein>
<dbReference type="InterPro" id="IPR001841">
    <property type="entry name" value="Znf_RING"/>
</dbReference>
<dbReference type="Gene3D" id="3.30.40.10">
    <property type="entry name" value="Zinc/RING finger domain, C3HC4 (zinc finger)"/>
    <property type="match status" value="1"/>
</dbReference>
<dbReference type="CDD" id="cd02123">
    <property type="entry name" value="PA_C_RZF_like"/>
    <property type="match status" value="1"/>
</dbReference>
<dbReference type="PANTHER" id="PTHR45931:SF3">
    <property type="entry name" value="RING ZINC FINGER-CONTAINING PROTEIN"/>
    <property type="match status" value="1"/>
</dbReference>
<feature type="region of interest" description="Disordered" evidence="11">
    <location>
        <begin position="488"/>
        <end position="509"/>
    </location>
</feature>
<evidence type="ECO:0000256" key="1">
    <source>
        <dbReference type="ARBA" id="ARBA00022692"/>
    </source>
</evidence>